<organism evidence="2 3">
    <name type="scientific">Amycolatopsis plumensis</name>
    <dbReference type="NCBI Taxonomy" id="236508"/>
    <lineage>
        <taxon>Bacteria</taxon>
        <taxon>Bacillati</taxon>
        <taxon>Actinomycetota</taxon>
        <taxon>Actinomycetes</taxon>
        <taxon>Pseudonocardiales</taxon>
        <taxon>Pseudonocardiaceae</taxon>
        <taxon>Amycolatopsis</taxon>
    </lineage>
</organism>
<dbReference type="RefSeq" id="WP_378194775.1">
    <property type="nucleotide sequence ID" value="NZ_JBHMBK010000012.1"/>
</dbReference>
<feature type="region of interest" description="Disordered" evidence="1">
    <location>
        <begin position="138"/>
        <end position="164"/>
    </location>
</feature>
<dbReference type="EMBL" id="JBHMBK010000012">
    <property type="protein sequence ID" value="MFB9686112.1"/>
    <property type="molecule type" value="Genomic_DNA"/>
</dbReference>
<proteinExistence type="predicted"/>
<comment type="caution">
    <text evidence="2">The sequence shown here is derived from an EMBL/GenBank/DDBJ whole genome shotgun (WGS) entry which is preliminary data.</text>
</comment>
<dbReference type="Proteomes" id="UP001589535">
    <property type="component" value="Unassembled WGS sequence"/>
</dbReference>
<feature type="compositionally biased region" description="Basic and acidic residues" evidence="1">
    <location>
        <begin position="143"/>
        <end position="164"/>
    </location>
</feature>
<reference evidence="2 3" key="1">
    <citation type="submission" date="2024-09" db="EMBL/GenBank/DDBJ databases">
        <authorList>
            <person name="Sun Q."/>
            <person name="Mori K."/>
        </authorList>
    </citation>
    <scope>NUCLEOTIDE SEQUENCE [LARGE SCALE GENOMIC DNA]</scope>
    <source>
        <strain evidence="2 3">JCM 13852</strain>
    </source>
</reference>
<accession>A0ABV5U3Z5</accession>
<sequence length="164" mass="17547">MTDSERSPDQPGTPPIKLLGLITDAYTDALVRLAYAERDRHDWTSYRKLGYDLIGTGAQVLIHACARRDQPVDNPRQVAAEVAQELQTTLGLAEQVAGSSASADSVAMEIEALAEDCAQATSRLYRLAAGLSPSTIAEINPLGDEHDNAIGNKDDGQRSDGEPT</sequence>
<protein>
    <submittedName>
        <fullName evidence="2">Uncharacterized protein</fullName>
    </submittedName>
</protein>
<name>A0ABV5U3Z5_9PSEU</name>
<keyword evidence="3" id="KW-1185">Reference proteome</keyword>
<evidence type="ECO:0000256" key="1">
    <source>
        <dbReference type="SAM" id="MobiDB-lite"/>
    </source>
</evidence>
<evidence type="ECO:0000313" key="3">
    <source>
        <dbReference type="Proteomes" id="UP001589535"/>
    </source>
</evidence>
<evidence type="ECO:0000313" key="2">
    <source>
        <dbReference type="EMBL" id="MFB9686112.1"/>
    </source>
</evidence>
<gene>
    <name evidence="2" type="ORF">ACFFTO_18095</name>
</gene>